<reference evidence="7" key="1">
    <citation type="submission" date="2015-09" db="EMBL/GenBank/DDBJ databases">
        <title>Draft Genome Sequences of Two Novel Amoeba-resistant Intranuclear Bacteria, Candidatus Berkiella cookevillensis and Candidatus Berkiella aquae.</title>
        <authorList>
            <person name="Mehari Y.T."/>
            <person name="Arivett B.A."/>
            <person name="Farone A.L."/>
            <person name="Gunderson J.H."/>
            <person name="Farone M.B."/>
        </authorList>
    </citation>
    <scope>NUCLEOTIDE SEQUENCE [LARGE SCALE GENOMIC DNA]</scope>
    <source>
        <strain evidence="7">CC99</strain>
    </source>
</reference>
<dbReference type="EMBL" id="LKHV01000004">
    <property type="protein sequence ID" value="KRG18989.1"/>
    <property type="molecule type" value="Genomic_DNA"/>
</dbReference>
<keyword evidence="4" id="KW-0812">Transmembrane</keyword>
<keyword evidence="6" id="KW-0472">Membrane</keyword>
<dbReference type="STRING" id="437022.CC99x_00979"/>
<dbReference type="PATRIC" id="fig|1590042.3.peg.1000"/>
<keyword evidence="5" id="KW-1133">Transmembrane helix</keyword>
<dbReference type="GO" id="GO:0008324">
    <property type="term" value="F:monoatomic cation transmembrane transporter activity"/>
    <property type="evidence" value="ECO:0007669"/>
    <property type="project" value="InterPro"/>
</dbReference>
<keyword evidence="9" id="KW-1185">Reference proteome</keyword>
<comment type="similarity">
    <text evidence="2">Belongs to the CPA3 antiporters (TC 2.A.63) subunit E family.</text>
</comment>
<proteinExistence type="inferred from homology"/>
<dbReference type="NCBIfam" id="NF006520">
    <property type="entry name" value="PRK08965.1-4"/>
    <property type="match status" value="1"/>
</dbReference>
<evidence type="ECO:0000256" key="1">
    <source>
        <dbReference type="ARBA" id="ARBA00004651"/>
    </source>
</evidence>
<evidence type="ECO:0000256" key="4">
    <source>
        <dbReference type="ARBA" id="ARBA00022692"/>
    </source>
</evidence>
<dbReference type="AlphaFoldDB" id="A0A0Q9YEQ8"/>
<reference evidence="8" key="3">
    <citation type="submission" date="2021-06" db="EMBL/GenBank/DDBJ databases">
        <title>Genomic Description and Analysis of Intracellular Bacteria, Candidatus Berkiella cookevillensis and Candidatus Berkiella aquae.</title>
        <authorList>
            <person name="Kidane D.T."/>
            <person name="Mehari Y.T."/>
            <person name="Rice F.C."/>
            <person name="Arivett B.A."/>
            <person name="Farone A.L."/>
            <person name="Berk S.G."/>
            <person name="Farone M.B."/>
        </authorList>
    </citation>
    <scope>NUCLEOTIDE SEQUENCE</scope>
    <source>
        <strain evidence="8">CC99</strain>
    </source>
</reference>
<reference evidence="8" key="2">
    <citation type="journal article" date="2016" name="Genome Announc.">
        <title>Draft Genome Sequences of Two Novel Amoeba-Resistant Intranuclear Bacteria, 'Candidatus Berkiella cookevillensis' and 'Candidatus Berkiella aquae'.</title>
        <authorList>
            <person name="Mehari Y.T."/>
            <person name="Arivett B.A."/>
            <person name="Farone A.L."/>
            <person name="Gunderson J.H."/>
            <person name="Farone M.B."/>
        </authorList>
    </citation>
    <scope>NUCLEOTIDE SEQUENCE</scope>
    <source>
        <strain evidence="8">CC99</strain>
    </source>
</reference>
<evidence type="ECO:0000313" key="9">
    <source>
        <dbReference type="Proteomes" id="UP000051494"/>
    </source>
</evidence>
<evidence type="ECO:0000313" key="7">
    <source>
        <dbReference type="EMBL" id="KRG18989.1"/>
    </source>
</evidence>
<evidence type="ECO:0000256" key="2">
    <source>
        <dbReference type="ARBA" id="ARBA00006228"/>
    </source>
</evidence>
<evidence type="ECO:0000256" key="6">
    <source>
        <dbReference type="ARBA" id="ARBA00023136"/>
    </source>
</evidence>
<dbReference type="Pfam" id="PF01899">
    <property type="entry name" value="MNHE"/>
    <property type="match status" value="1"/>
</dbReference>
<gene>
    <name evidence="7" type="primary">mrpE</name>
    <name evidence="7" type="ORF">CC99x_00979</name>
    <name evidence="8" type="ORF">CC99x_010535</name>
</gene>
<dbReference type="Proteomes" id="UP000051494">
    <property type="component" value="Unassembled WGS sequence"/>
</dbReference>
<evidence type="ECO:0000256" key="3">
    <source>
        <dbReference type="ARBA" id="ARBA00022475"/>
    </source>
</evidence>
<comment type="subcellular location">
    <subcellularLocation>
        <location evidence="1">Cell membrane</location>
        <topology evidence="1">Multi-pass membrane protein</topology>
    </subcellularLocation>
</comment>
<dbReference type="InterPro" id="IPR002758">
    <property type="entry name" value="Cation_antiport_E"/>
</dbReference>
<dbReference type="PIRSF" id="PIRSF019239">
    <property type="entry name" value="MrpE"/>
    <property type="match status" value="1"/>
</dbReference>
<protein>
    <submittedName>
        <fullName evidence="7">Na(+)/H(+) antiporter subunit E</fullName>
    </submittedName>
    <submittedName>
        <fullName evidence="8">Na+/H+ antiporter subunit E</fullName>
    </submittedName>
</protein>
<keyword evidence="3" id="KW-1003">Cell membrane</keyword>
<accession>A0A0Q9YEQ8</accession>
<evidence type="ECO:0000313" key="8">
    <source>
        <dbReference type="EMBL" id="MCS5709340.1"/>
    </source>
</evidence>
<dbReference type="NCBIfam" id="NF006518">
    <property type="entry name" value="PRK08965.1-2"/>
    <property type="match status" value="1"/>
</dbReference>
<dbReference type="OrthoDB" id="9807187at2"/>
<evidence type="ECO:0000256" key="5">
    <source>
        <dbReference type="ARBA" id="ARBA00022989"/>
    </source>
</evidence>
<name>A0A0Q9YEQ8_9GAMM</name>
<dbReference type="RefSeq" id="WP_057624106.1">
    <property type="nucleotide sequence ID" value="NZ_LKHV02000001.1"/>
</dbReference>
<dbReference type="PANTHER" id="PTHR34584:SF1">
    <property type="entry name" value="NA(+)_H(+) ANTIPORTER SUBUNIT E1"/>
    <property type="match status" value="1"/>
</dbReference>
<dbReference type="PANTHER" id="PTHR34584">
    <property type="entry name" value="NA(+)/H(+) ANTIPORTER SUBUNIT E1"/>
    <property type="match status" value="1"/>
</dbReference>
<comment type="caution">
    <text evidence="7">The sequence shown here is derived from an EMBL/GenBank/DDBJ whole genome shotgun (WGS) entry which is preliminary data.</text>
</comment>
<dbReference type="EMBL" id="LKHV02000001">
    <property type="protein sequence ID" value="MCS5709340.1"/>
    <property type="molecule type" value="Genomic_DNA"/>
</dbReference>
<dbReference type="GO" id="GO:0005886">
    <property type="term" value="C:plasma membrane"/>
    <property type="evidence" value="ECO:0007669"/>
    <property type="project" value="UniProtKB-SubCell"/>
</dbReference>
<sequence>MRSLFPYPLLSLSLLIMWFLLTQSFAVSTLVFAILVGTIVPFSMKIFNPEKPRIRNIGAIFRLCGVVLRDIVRSNIAVFSIIVGYKRGHRTSDFIEVPLQIQNVYALSALAMIVTATPGTLWVQYDAENKNLLLHVLDLVDEEAWIQLIKNRYERLLMEIFE</sequence>
<organism evidence="7">
    <name type="scientific">Candidatus Berkiella cookevillensis</name>
    <dbReference type="NCBI Taxonomy" id="437022"/>
    <lineage>
        <taxon>Bacteria</taxon>
        <taxon>Pseudomonadati</taxon>
        <taxon>Pseudomonadota</taxon>
        <taxon>Gammaproteobacteria</taxon>
        <taxon>Candidatus Berkiellales</taxon>
        <taxon>Candidatus Berkiellaceae</taxon>
        <taxon>Candidatus Berkiella</taxon>
    </lineage>
</organism>